<evidence type="ECO:0000313" key="2">
    <source>
        <dbReference type="Proteomes" id="UP001143856"/>
    </source>
</evidence>
<protein>
    <submittedName>
        <fullName evidence="1">Uncharacterized protein</fullName>
    </submittedName>
</protein>
<accession>A0ACC1P969</accession>
<evidence type="ECO:0000313" key="1">
    <source>
        <dbReference type="EMBL" id="KAJ2988136.1"/>
    </source>
</evidence>
<keyword evidence="2" id="KW-1185">Reference proteome</keyword>
<reference evidence="1" key="1">
    <citation type="submission" date="2022-10" db="EMBL/GenBank/DDBJ databases">
        <title>Genome Sequence of Xylaria curta.</title>
        <authorList>
            <person name="Buettner E."/>
        </authorList>
    </citation>
    <scope>NUCLEOTIDE SEQUENCE</scope>
    <source>
        <strain evidence="1">Babe10</strain>
    </source>
</reference>
<proteinExistence type="predicted"/>
<dbReference type="EMBL" id="JAPDGR010000691">
    <property type="protein sequence ID" value="KAJ2988136.1"/>
    <property type="molecule type" value="Genomic_DNA"/>
</dbReference>
<gene>
    <name evidence="1" type="ORF">NUW58_g4133</name>
</gene>
<name>A0ACC1P969_9PEZI</name>
<organism evidence="1 2">
    <name type="scientific">Xylaria curta</name>
    <dbReference type="NCBI Taxonomy" id="42375"/>
    <lineage>
        <taxon>Eukaryota</taxon>
        <taxon>Fungi</taxon>
        <taxon>Dikarya</taxon>
        <taxon>Ascomycota</taxon>
        <taxon>Pezizomycotina</taxon>
        <taxon>Sordariomycetes</taxon>
        <taxon>Xylariomycetidae</taxon>
        <taxon>Xylariales</taxon>
        <taxon>Xylariaceae</taxon>
        <taxon>Xylaria</taxon>
    </lineage>
</organism>
<comment type="caution">
    <text evidence="1">The sequence shown here is derived from an EMBL/GenBank/DDBJ whole genome shotgun (WGS) entry which is preliminary data.</text>
</comment>
<sequence>MAFVYVAYLYTLAALHTIVSSSRLPGIPTIPFEASNGGGTYSLSDIKSIIVDAEYADWTDKNGETMVPPSLREFGRAFGANLYDIWGLENLSQPVVSAPQPDSVFLTISENASHQYASGEASSEGYTLEVTTSGITIRGASPLGVWWGTRSLLHLAILGERELPLGKSVDSPAWKTRGMLLDVARRYYPPQFIIEMCSYMSFFKQNTLLLHLSDGLYNNANIYSREQSLSLYARFRLWSEAPEVEGLNNFKNESYTRNDFQYMQVECAGKGVTIVPEIESPGHALPIVQWKPELGLSTDLSVLNVSHPDAVSTMKTVWRTFFDWFDTKTVYIGASEYTTEDGGYNHFVNQLSGFIRNNGSKSVRIWGTLPPKPDSNPARDSSLQYFEENTVFDYNQDGHSVINSDATFHVVNKWSESFPQKVNLAKTFHGNPATGGPWEPTIHDTNNATNNPEKPNQNIIGAIAPLWNDYGPNATVYSEAYYAWREGIPALADKQWGGTLLSEEFITVLPILHTSIPAQNLESPIASTGPVIFRYDRESWAQNRRARSEENPGPPDKVADLSDNGYDAFTNCSVSANNTIAIDGCSLKTELGTKGRNYALTIRLYISQFGTDAVLISGQESALMLTPTITLFASENYYRLNATVPLNTWVDLSIVGRNERTFAGVQKVRLGDPFVARSDEEFKAVLGVNGQSFVWAPIAIEAPIMQIEASNANWTGHFGGMLLTTDV</sequence>
<dbReference type="Proteomes" id="UP001143856">
    <property type="component" value="Unassembled WGS sequence"/>
</dbReference>